<dbReference type="EMBL" id="CAKOFQ010007385">
    <property type="protein sequence ID" value="CAH1999979.1"/>
    <property type="molecule type" value="Genomic_DNA"/>
</dbReference>
<proteinExistence type="predicted"/>
<keyword evidence="1" id="KW-0175">Coiled coil</keyword>
<dbReference type="Proteomes" id="UP001152888">
    <property type="component" value="Unassembled WGS sequence"/>
</dbReference>
<feature type="coiled-coil region" evidence="1">
    <location>
        <begin position="450"/>
        <end position="512"/>
    </location>
</feature>
<sequence length="699" mass="79348">MPHRKRYRRYRRKKQTFSDNANHVEIVDKITSPLLENNSVLEPDNSPHHRTVIESLKTPAHHTETTDKQWNNEITTPVNNSNYQESNHNAYNTLTTPVNMNCADTTPTNKDCTPKRRHGSLNVTNLNVLFTSNVTYNDLDQLYETPTLTKNMCLQNQVNENISIRRRSRSYTPKAHCPVKEKSMHVDKGTQIDVVEPEATGQLLEKRCNEVFDTPKHANLPHFSRLERSQSNIDKKQVIYGSEININPYLKSVEGYLGKNVDSSFPEIFFSPKLLENKLSSTPIERSAQRKPDIGAAVVDISNAMRDFTGHIGSPNLKINSLVGDKVKHKEDSIRDFRLNVSRRSFTLSPKSLARVSKLNRSRRSTELGTHVERSIGSIENQERFFTKLRRYGRNTRSWSSRIISLCQRIGSELRNGLQSLCNLYNPGNVTLNLSVNRTNNDEIVECNKCVEYKVELDRHAREIENNKREIENNRKEIENERREKDRLSIRIEQQQDELVKLKENLKEIQNRIRSCPPPPPPPCPTSFPPPPPPLPNPPPPPPPPLPPLSLTAPSSTSLKITKNEKNGGGRTAAQPRPVISLEDILKVKLKKASDRCGSTPTGRFAGTRRASATVPLETLEQVRLRPTPRLGGNLPSEGGLTTPTTGDPIPTSPMTAMCRMLKADSAAVHRLKRLRRIGGYSCDSFYRRSSSDWREREF</sequence>
<protein>
    <submittedName>
        <fullName evidence="3">Uncharacterized protein</fullName>
    </submittedName>
</protein>
<organism evidence="3 4">
    <name type="scientific">Acanthoscelides obtectus</name>
    <name type="common">Bean weevil</name>
    <name type="synonym">Bruchus obtectus</name>
    <dbReference type="NCBI Taxonomy" id="200917"/>
    <lineage>
        <taxon>Eukaryota</taxon>
        <taxon>Metazoa</taxon>
        <taxon>Ecdysozoa</taxon>
        <taxon>Arthropoda</taxon>
        <taxon>Hexapoda</taxon>
        <taxon>Insecta</taxon>
        <taxon>Pterygota</taxon>
        <taxon>Neoptera</taxon>
        <taxon>Endopterygota</taxon>
        <taxon>Coleoptera</taxon>
        <taxon>Polyphaga</taxon>
        <taxon>Cucujiformia</taxon>
        <taxon>Chrysomeloidea</taxon>
        <taxon>Chrysomelidae</taxon>
        <taxon>Bruchinae</taxon>
        <taxon>Bruchini</taxon>
        <taxon>Acanthoscelides</taxon>
    </lineage>
</organism>
<dbReference type="GO" id="GO:0005737">
    <property type="term" value="C:cytoplasm"/>
    <property type="evidence" value="ECO:0007669"/>
    <property type="project" value="TreeGrafter"/>
</dbReference>
<evidence type="ECO:0000256" key="2">
    <source>
        <dbReference type="SAM" id="MobiDB-lite"/>
    </source>
</evidence>
<comment type="caution">
    <text evidence="3">The sequence shown here is derived from an EMBL/GenBank/DDBJ whole genome shotgun (WGS) entry which is preliminary data.</text>
</comment>
<dbReference type="PANTHER" id="PTHR23330:SF9">
    <property type="entry name" value="PROLINE-RICH PROTEIN 11"/>
    <property type="match status" value="1"/>
</dbReference>
<dbReference type="PANTHER" id="PTHR23330">
    <property type="entry name" value="P300 TRANSCRIPTIONAL COFACTOR JMY-RELATED"/>
    <property type="match status" value="1"/>
</dbReference>
<feature type="region of interest" description="Disordered" evidence="2">
    <location>
        <begin position="512"/>
        <end position="555"/>
    </location>
</feature>
<name>A0A9P0LP74_ACAOB</name>
<feature type="region of interest" description="Disordered" evidence="2">
    <location>
        <begin position="627"/>
        <end position="655"/>
    </location>
</feature>
<evidence type="ECO:0000256" key="1">
    <source>
        <dbReference type="SAM" id="Coils"/>
    </source>
</evidence>
<keyword evidence="4" id="KW-1185">Reference proteome</keyword>
<dbReference type="AlphaFoldDB" id="A0A9P0LP74"/>
<evidence type="ECO:0000313" key="4">
    <source>
        <dbReference type="Proteomes" id="UP001152888"/>
    </source>
</evidence>
<accession>A0A9P0LP74</accession>
<reference evidence="3" key="1">
    <citation type="submission" date="2022-03" db="EMBL/GenBank/DDBJ databases">
        <authorList>
            <person name="Sayadi A."/>
        </authorList>
    </citation>
    <scope>NUCLEOTIDE SEQUENCE</scope>
</reference>
<dbReference type="OrthoDB" id="8193675at2759"/>
<gene>
    <name evidence="3" type="ORF">ACAOBT_LOCUS25279</name>
</gene>
<feature type="compositionally biased region" description="Pro residues" evidence="2">
    <location>
        <begin position="516"/>
        <end position="548"/>
    </location>
</feature>
<evidence type="ECO:0000313" key="3">
    <source>
        <dbReference type="EMBL" id="CAH1999979.1"/>
    </source>
</evidence>